<accession>A0A5F9CUK5</accession>
<dbReference type="GeneTree" id="ENSGT00940000154493"/>
<dbReference type="SMART" id="SM00093">
    <property type="entry name" value="SERPIN"/>
    <property type="match status" value="1"/>
</dbReference>
<evidence type="ECO:0000256" key="4">
    <source>
        <dbReference type="ARBA" id="ARBA00022900"/>
    </source>
</evidence>
<dbReference type="AlphaFoldDB" id="A0A5F9CUK5"/>
<evidence type="ECO:0000256" key="2">
    <source>
        <dbReference type="ARBA" id="ARBA00022690"/>
    </source>
</evidence>
<dbReference type="Pfam" id="PF00079">
    <property type="entry name" value="Serpin"/>
    <property type="match status" value="1"/>
</dbReference>
<evidence type="ECO:0000259" key="8">
    <source>
        <dbReference type="SMART" id="SM00093"/>
    </source>
</evidence>
<evidence type="ECO:0000313" key="10">
    <source>
        <dbReference type="Proteomes" id="UP000001811"/>
    </source>
</evidence>
<dbReference type="STRING" id="9986.ENSOCUP00000037438"/>
<dbReference type="RefSeq" id="XP_069921749.1">
    <property type="nucleotide sequence ID" value="XM_070065648.1"/>
</dbReference>
<evidence type="ECO:0000256" key="6">
    <source>
        <dbReference type="RuleBase" id="RU000411"/>
    </source>
</evidence>
<dbReference type="InterPro" id="IPR042178">
    <property type="entry name" value="Serpin_sf_1"/>
</dbReference>
<keyword evidence="5" id="KW-0325">Glycoprotein</keyword>
<feature type="chain" id="PRO_5023827753" description="Serpin domain-containing protein" evidence="7">
    <location>
        <begin position="23"/>
        <end position="419"/>
    </location>
</feature>
<reference evidence="9 10" key="1">
    <citation type="journal article" date="2011" name="Nature">
        <title>A high-resolution map of human evolutionary constraint using 29 mammals.</title>
        <authorList>
            <person name="Lindblad-Toh K."/>
            <person name="Garber M."/>
            <person name="Zuk O."/>
            <person name="Lin M.F."/>
            <person name="Parker B.J."/>
            <person name="Washietl S."/>
            <person name="Kheradpour P."/>
            <person name="Ernst J."/>
            <person name="Jordan G."/>
            <person name="Mauceli E."/>
            <person name="Ward L.D."/>
            <person name="Lowe C.B."/>
            <person name="Holloway A.K."/>
            <person name="Clamp M."/>
            <person name="Gnerre S."/>
            <person name="Alfoldi J."/>
            <person name="Beal K."/>
            <person name="Chang J."/>
            <person name="Clawson H."/>
            <person name="Cuff J."/>
            <person name="Di Palma F."/>
            <person name="Fitzgerald S."/>
            <person name="Flicek P."/>
            <person name="Guttman M."/>
            <person name="Hubisz M.J."/>
            <person name="Jaffe D.B."/>
            <person name="Jungreis I."/>
            <person name="Kent W.J."/>
            <person name="Kostka D."/>
            <person name="Lara M."/>
            <person name="Martins A.L."/>
            <person name="Massingham T."/>
            <person name="Moltke I."/>
            <person name="Raney B.J."/>
            <person name="Rasmussen M.D."/>
            <person name="Robinson J."/>
            <person name="Stark A."/>
            <person name="Vilella A.J."/>
            <person name="Wen J."/>
            <person name="Xie X."/>
            <person name="Zody M.C."/>
            <person name="Baldwin J."/>
            <person name="Bloom T."/>
            <person name="Chin C.W."/>
            <person name="Heiman D."/>
            <person name="Nicol R."/>
            <person name="Nusbaum C."/>
            <person name="Young S."/>
            <person name="Wilkinson J."/>
            <person name="Worley K.C."/>
            <person name="Kovar C.L."/>
            <person name="Muzny D.M."/>
            <person name="Gibbs R.A."/>
            <person name="Cree A."/>
            <person name="Dihn H.H."/>
            <person name="Fowler G."/>
            <person name="Jhangiani S."/>
            <person name="Joshi V."/>
            <person name="Lee S."/>
            <person name="Lewis L.R."/>
            <person name="Nazareth L.V."/>
            <person name="Okwuonu G."/>
            <person name="Santibanez J."/>
            <person name="Warren W.C."/>
            <person name="Mardis E.R."/>
            <person name="Weinstock G.M."/>
            <person name="Wilson R.K."/>
            <person name="Delehaunty K."/>
            <person name="Dooling D."/>
            <person name="Fronik C."/>
            <person name="Fulton L."/>
            <person name="Fulton B."/>
            <person name="Graves T."/>
            <person name="Minx P."/>
            <person name="Sodergren E."/>
            <person name="Birney E."/>
            <person name="Margulies E.H."/>
            <person name="Herrero J."/>
            <person name="Green E.D."/>
            <person name="Haussler D."/>
            <person name="Siepel A."/>
            <person name="Goldman N."/>
            <person name="Pollard K.S."/>
            <person name="Pedersen J.S."/>
            <person name="Lander E.S."/>
            <person name="Kellis M."/>
        </authorList>
    </citation>
    <scope>NUCLEOTIDE SEQUENCE [LARGE SCALE GENOMIC DNA]</scope>
    <source>
        <strain evidence="10">Thorbecke</strain>
    </source>
</reference>
<dbReference type="GO" id="GO:0004867">
    <property type="term" value="F:serine-type endopeptidase inhibitor activity"/>
    <property type="evidence" value="ECO:0007669"/>
    <property type="project" value="UniProtKB-KW"/>
</dbReference>
<dbReference type="Bgee" id="ENSOCUG00000034288">
    <property type="expression patterns" value="Expressed in testis and 6 other cell types or tissues"/>
</dbReference>
<dbReference type="SMR" id="A0A5F9CUK5"/>
<comment type="similarity">
    <text evidence="1 6">Belongs to the serpin family.</text>
</comment>
<dbReference type="PANTHER" id="PTHR11461:SF165">
    <property type="entry name" value="ALPHA-1-ANTITRYPSIN"/>
    <property type="match status" value="1"/>
</dbReference>
<keyword evidence="10" id="KW-1185">Reference proteome</keyword>
<keyword evidence="4" id="KW-0722">Serine protease inhibitor</keyword>
<evidence type="ECO:0000256" key="3">
    <source>
        <dbReference type="ARBA" id="ARBA00022729"/>
    </source>
</evidence>
<evidence type="ECO:0000313" key="9">
    <source>
        <dbReference type="Ensembl" id="ENSOCUP00000037438.1"/>
    </source>
</evidence>
<organism evidence="9 10">
    <name type="scientific">Oryctolagus cuniculus</name>
    <name type="common">Rabbit</name>
    <dbReference type="NCBI Taxonomy" id="9986"/>
    <lineage>
        <taxon>Eukaryota</taxon>
        <taxon>Metazoa</taxon>
        <taxon>Chordata</taxon>
        <taxon>Craniata</taxon>
        <taxon>Vertebrata</taxon>
        <taxon>Euteleostomi</taxon>
        <taxon>Mammalia</taxon>
        <taxon>Eutheria</taxon>
        <taxon>Euarchontoglires</taxon>
        <taxon>Glires</taxon>
        <taxon>Lagomorpha</taxon>
        <taxon>Leporidae</taxon>
        <taxon>Oryctolagus</taxon>
    </lineage>
</organism>
<evidence type="ECO:0000256" key="1">
    <source>
        <dbReference type="ARBA" id="ARBA00009500"/>
    </source>
</evidence>
<dbReference type="GeneID" id="100358221"/>
<evidence type="ECO:0000256" key="5">
    <source>
        <dbReference type="ARBA" id="ARBA00023180"/>
    </source>
</evidence>
<feature type="signal peptide" evidence="7">
    <location>
        <begin position="1"/>
        <end position="22"/>
    </location>
</feature>
<keyword evidence="3 7" id="KW-0732">Signal</keyword>
<reference evidence="9" key="3">
    <citation type="submission" date="2025-09" db="UniProtKB">
        <authorList>
            <consortium name="Ensembl"/>
        </authorList>
    </citation>
    <scope>IDENTIFICATION</scope>
    <source>
        <strain evidence="9">Thorbecke</strain>
    </source>
</reference>
<dbReference type="Gene3D" id="3.30.497.10">
    <property type="entry name" value="Antithrombin, subunit I, domain 2"/>
    <property type="match status" value="1"/>
</dbReference>
<dbReference type="InterPro" id="IPR042185">
    <property type="entry name" value="Serpin_sf_2"/>
</dbReference>
<name>A0A5F9CUK5_RABIT</name>
<dbReference type="SUPFAM" id="SSF56574">
    <property type="entry name" value="Serpins"/>
    <property type="match status" value="1"/>
</dbReference>
<dbReference type="InterPro" id="IPR036186">
    <property type="entry name" value="Serpin_sf"/>
</dbReference>
<reference evidence="9" key="2">
    <citation type="submission" date="2025-08" db="UniProtKB">
        <authorList>
            <consortium name="Ensembl"/>
        </authorList>
    </citation>
    <scope>IDENTIFICATION</scope>
    <source>
        <strain evidence="9">Thorbecke</strain>
    </source>
</reference>
<dbReference type="InterPro" id="IPR000215">
    <property type="entry name" value="Serpin_fam"/>
</dbReference>
<dbReference type="InParanoid" id="A0A5F9CUK5"/>
<feature type="domain" description="Serpin" evidence="8">
    <location>
        <begin position="58"/>
        <end position="416"/>
    </location>
</feature>
<dbReference type="Ensembl" id="ENSOCUT00000060999.1">
    <property type="protein sequence ID" value="ENSOCUP00000037438.1"/>
    <property type="gene ID" value="ENSOCUG00000034288.1"/>
</dbReference>
<evidence type="ECO:0000256" key="7">
    <source>
        <dbReference type="SAM" id="SignalP"/>
    </source>
</evidence>
<dbReference type="InterPro" id="IPR023795">
    <property type="entry name" value="Serpin_CS"/>
</dbReference>
<dbReference type="PANTHER" id="PTHR11461">
    <property type="entry name" value="SERINE PROTEASE INHIBITOR, SERPIN"/>
    <property type="match status" value="1"/>
</dbReference>
<dbReference type="PROSITE" id="PS00284">
    <property type="entry name" value="SERPIN"/>
    <property type="match status" value="1"/>
</dbReference>
<keyword evidence="2" id="KW-0646">Protease inhibitor</keyword>
<proteinExistence type="inferred from homology"/>
<sequence>MMPFSAVWGLLLLAGLYGQVAGSKDKYLEEEGASQPDLQDPEIPACQQIYHSIADVFLNLYQNPKFWPTDTNTLFSPVSITAAVATLSLGTNADTQTQVMKALGLNPQKVAKAQLYQCLQQLPYIYHQPDIQLQLTAGSYLLTDHTLTPIKPFSGSNKLSHSETIAMNFKDPERAQQQISNYVEKETQREIMGLAKDLMTDVDSLILNHITFRGKLHDKFDTVSTAEEPFYVNENLTVKVPTLYCWSTFHMQRDELLSSWVLVQFYVGNITAFFLLPDHGRMQKLTEQITQERLDDLKSFTDIKYYHIHFPKLSSITVSDLKTFGGGLGLPNLFNDKIDLPSAKQQRAIKNHKVIQQAVLTIDENGTEFSPSTDTLVHYSYRDLTVRFNRPFVIVLGTSKEDDMFFPLFMGKVVNPIKY</sequence>
<dbReference type="InterPro" id="IPR023796">
    <property type="entry name" value="Serpin_dom"/>
</dbReference>
<dbReference type="Proteomes" id="UP000001811">
    <property type="component" value="Unplaced"/>
</dbReference>
<dbReference type="CDD" id="cd19550">
    <property type="entry name" value="serpinA2_PIL"/>
    <property type="match status" value="1"/>
</dbReference>
<protein>
    <recommendedName>
        <fullName evidence="8">Serpin domain-containing protein</fullName>
    </recommendedName>
</protein>
<dbReference type="GO" id="GO:0005615">
    <property type="term" value="C:extracellular space"/>
    <property type="evidence" value="ECO:0007669"/>
    <property type="project" value="InterPro"/>
</dbReference>
<dbReference type="Gene3D" id="2.30.39.10">
    <property type="entry name" value="Alpha-1-antitrypsin, domain 1"/>
    <property type="match status" value="1"/>
</dbReference>